<keyword evidence="6" id="KW-0472">Membrane</keyword>
<dbReference type="RefSeq" id="WP_251261753.1">
    <property type="nucleotide sequence ID" value="NZ_JAMQGP010000005.1"/>
</dbReference>
<keyword evidence="7" id="KW-0998">Cell outer membrane</keyword>
<dbReference type="NCBIfam" id="TIGR01844">
    <property type="entry name" value="type_I_sec_TolC"/>
    <property type="match status" value="1"/>
</dbReference>
<dbReference type="PANTHER" id="PTHR30026:SF22">
    <property type="entry name" value="OUTER MEMBRANE EFFLUX PROTEIN"/>
    <property type="match status" value="1"/>
</dbReference>
<keyword evidence="5" id="KW-0812">Transmembrane</keyword>
<keyword evidence="11" id="KW-1185">Reference proteome</keyword>
<keyword evidence="3" id="KW-0813">Transport</keyword>
<gene>
    <name evidence="10" type="ORF">NAF29_11685</name>
</gene>
<name>A0AA41W889_9GAMM</name>
<accession>A0AA41W889</accession>
<reference evidence="10 11" key="1">
    <citation type="journal article" date="2013" name="Antonie Van Leeuwenhoek">
        <title>Echinimonas agarilytica gen. nov., sp. nov., a new gammaproteobacterium isolated from the sea urchin Strongylocentrotus intermedius.</title>
        <authorList>
            <person name="Nedashkovskaya O.I."/>
            <person name="Stenkova A.M."/>
            <person name="Zhukova N.V."/>
            <person name="Van Trappen S."/>
            <person name="Lee J.S."/>
            <person name="Kim S.B."/>
        </authorList>
    </citation>
    <scope>NUCLEOTIDE SEQUENCE [LARGE SCALE GENOMIC DNA]</scope>
    <source>
        <strain evidence="10 11">KMM 6351</strain>
    </source>
</reference>
<keyword evidence="9" id="KW-0732">Signal</keyword>
<keyword evidence="4" id="KW-1134">Transmembrane beta strand</keyword>
<feature type="coiled-coil region" evidence="8">
    <location>
        <begin position="184"/>
        <end position="211"/>
    </location>
</feature>
<protein>
    <submittedName>
        <fullName evidence="10">TolC family outer membrane protein</fullName>
    </submittedName>
</protein>
<dbReference type="GO" id="GO:1990281">
    <property type="term" value="C:efflux pump complex"/>
    <property type="evidence" value="ECO:0007669"/>
    <property type="project" value="TreeGrafter"/>
</dbReference>
<evidence type="ECO:0000256" key="1">
    <source>
        <dbReference type="ARBA" id="ARBA00004442"/>
    </source>
</evidence>
<dbReference type="PANTHER" id="PTHR30026">
    <property type="entry name" value="OUTER MEMBRANE PROTEIN TOLC"/>
    <property type="match status" value="1"/>
</dbReference>
<dbReference type="InterPro" id="IPR003423">
    <property type="entry name" value="OMP_efflux"/>
</dbReference>
<dbReference type="AlphaFoldDB" id="A0AA41W889"/>
<evidence type="ECO:0000313" key="10">
    <source>
        <dbReference type="EMBL" id="MCM2680327.1"/>
    </source>
</evidence>
<evidence type="ECO:0000256" key="3">
    <source>
        <dbReference type="ARBA" id="ARBA00022448"/>
    </source>
</evidence>
<evidence type="ECO:0000256" key="5">
    <source>
        <dbReference type="ARBA" id="ARBA00022692"/>
    </source>
</evidence>
<evidence type="ECO:0000256" key="9">
    <source>
        <dbReference type="SAM" id="SignalP"/>
    </source>
</evidence>
<dbReference type="SUPFAM" id="SSF56954">
    <property type="entry name" value="Outer membrane efflux proteins (OEP)"/>
    <property type="match status" value="1"/>
</dbReference>
<sequence>MKSSFLSAAFCCFVTVFGHPVQASSLPNIVELAVQTHPQLIQSDRKVREGEQIVEQAKGGYLPSVDITADWGYEVVDTPSTRASQTDDETWNNGRIGFEARQMLFDGQATSNDVRRTEAFTQAREYERQGMTQSIALAASQVYLDVLRHRQHYELSKINLENHRVIYQQISSRVERGVGTKADQSQIESRLNNAESNVIAAQNNLLDAEASYQQVIGELAPHQLQPFSFNAAMLPRSLADAEEQVRLGNPIVLASRADIKEAESRYDYSKSSYYPEVDLVLFGDYGEDLDGTNGSNKNYGAMVQMRWNIFRGGSDKASERASAFVVEQARAINSNTHRDARQRLKLSWSAFQMLERQEKFLAQYAAASERTRDSYKKEFNLGKRTLLDLLDSENELFGAQNQHLDARIDYELSKARILEAVGELYQQLTSAQ</sequence>
<organism evidence="10 11">
    <name type="scientific">Echinimonas agarilytica</name>
    <dbReference type="NCBI Taxonomy" id="1215918"/>
    <lineage>
        <taxon>Bacteria</taxon>
        <taxon>Pseudomonadati</taxon>
        <taxon>Pseudomonadota</taxon>
        <taxon>Gammaproteobacteria</taxon>
        <taxon>Alteromonadales</taxon>
        <taxon>Echinimonadaceae</taxon>
        <taxon>Echinimonas</taxon>
    </lineage>
</organism>
<evidence type="ECO:0000256" key="6">
    <source>
        <dbReference type="ARBA" id="ARBA00023136"/>
    </source>
</evidence>
<dbReference type="EMBL" id="JAMQGP010000005">
    <property type="protein sequence ID" value="MCM2680327.1"/>
    <property type="molecule type" value="Genomic_DNA"/>
</dbReference>
<dbReference type="GO" id="GO:0015562">
    <property type="term" value="F:efflux transmembrane transporter activity"/>
    <property type="evidence" value="ECO:0007669"/>
    <property type="project" value="InterPro"/>
</dbReference>
<proteinExistence type="inferred from homology"/>
<evidence type="ECO:0000256" key="2">
    <source>
        <dbReference type="ARBA" id="ARBA00007613"/>
    </source>
</evidence>
<feature type="chain" id="PRO_5041235330" evidence="9">
    <location>
        <begin position="24"/>
        <end position="432"/>
    </location>
</feature>
<dbReference type="GO" id="GO:0015288">
    <property type="term" value="F:porin activity"/>
    <property type="evidence" value="ECO:0007669"/>
    <property type="project" value="TreeGrafter"/>
</dbReference>
<dbReference type="GO" id="GO:0009279">
    <property type="term" value="C:cell outer membrane"/>
    <property type="evidence" value="ECO:0007669"/>
    <property type="project" value="UniProtKB-SubCell"/>
</dbReference>
<dbReference type="InterPro" id="IPR010130">
    <property type="entry name" value="T1SS_OMP_TolC"/>
</dbReference>
<dbReference type="Pfam" id="PF02321">
    <property type="entry name" value="OEP"/>
    <property type="match status" value="2"/>
</dbReference>
<dbReference type="Proteomes" id="UP001165393">
    <property type="component" value="Unassembled WGS sequence"/>
</dbReference>
<dbReference type="InterPro" id="IPR051906">
    <property type="entry name" value="TolC-like"/>
</dbReference>
<keyword evidence="8" id="KW-0175">Coiled coil</keyword>
<evidence type="ECO:0000256" key="4">
    <source>
        <dbReference type="ARBA" id="ARBA00022452"/>
    </source>
</evidence>
<feature type="signal peptide" evidence="9">
    <location>
        <begin position="1"/>
        <end position="23"/>
    </location>
</feature>
<evidence type="ECO:0000313" key="11">
    <source>
        <dbReference type="Proteomes" id="UP001165393"/>
    </source>
</evidence>
<dbReference type="Gene3D" id="1.20.1600.10">
    <property type="entry name" value="Outer membrane efflux proteins (OEP)"/>
    <property type="match status" value="1"/>
</dbReference>
<comment type="subcellular location">
    <subcellularLocation>
        <location evidence="1">Cell outer membrane</location>
    </subcellularLocation>
</comment>
<comment type="caution">
    <text evidence="10">The sequence shown here is derived from an EMBL/GenBank/DDBJ whole genome shotgun (WGS) entry which is preliminary data.</text>
</comment>
<evidence type="ECO:0000256" key="7">
    <source>
        <dbReference type="ARBA" id="ARBA00023237"/>
    </source>
</evidence>
<comment type="similarity">
    <text evidence="2">Belongs to the outer membrane factor (OMF) (TC 1.B.17) family.</text>
</comment>
<evidence type="ECO:0000256" key="8">
    <source>
        <dbReference type="SAM" id="Coils"/>
    </source>
</evidence>